<dbReference type="PANTHER" id="PTHR34072:SF44">
    <property type="entry name" value="RNA-DIRECTED DNA POLYMERASE"/>
    <property type="match status" value="1"/>
</dbReference>
<dbReference type="Proteomes" id="UP001231189">
    <property type="component" value="Unassembled WGS sequence"/>
</dbReference>
<dbReference type="Gene3D" id="3.10.20.370">
    <property type="match status" value="1"/>
</dbReference>
<keyword evidence="3" id="KW-0540">Nuclease</keyword>
<gene>
    <name evidence="9" type="ORF">QYE76_057941</name>
</gene>
<reference evidence="9" key="1">
    <citation type="submission" date="2023-07" db="EMBL/GenBank/DDBJ databases">
        <title>A chromosome-level genome assembly of Lolium multiflorum.</title>
        <authorList>
            <person name="Chen Y."/>
            <person name="Copetti D."/>
            <person name="Kolliker R."/>
            <person name="Studer B."/>
        </authorList>
    </citation>
    <scope>NUCLEOTIDE SEQUENCE</scope>
    <source>
        <strain evidence="9">02402/16</strain>
        <tissue evidence="9">Leaf</tissue>
    </source>
</reference>
<dbReference type="EMBL" id="JAUUTY010000003">
    <property type="protein sequence ID" value="KAK1669782.1"/>
    <property type="molecule type" value="Genomic_DNA"/>
</dbReference>
<evidence type="ECO:0000313" key="10">
    <source>
        <dbReference type="Proteomes" id="UP001231189"/>
    </source>
</evidence>
<evidence type="ECO:0000256" key="4">
    <source>
        <dbReference type="ARBA" id="ARBA00022759"/>
    </source>
</evidence>
<evidence type="ECO:0000313" key="9">
    <source>
        <dbReference type="EMBL" id="KAK1669782.1"/>
    </source>
</evidence>
<dbReference type="Pfam" id="PF17917">
    <property type="entry name" value="RT_RNaseH"/>
    <property type="match status" value="1"/>
</dbReference>
<feature type="compositionally biased region" description="Basic and acidic residues" evidence="7">
    <location>
        <begin position="273"/>
        <end position="286"/>
    </location>
</feature>
<protein>
    <recommendedName>
        <fullName evidence="8">Reverse transcriptase RNase H-like domain-containing protein</fullName>
    </recommendedName>
</protein>
<dbReference type="Gene3D" id="3.30.70.270">
    <property type="match status" value="1"/>
</dbReference>
<dbReference type="PANTHER" id="PTHR34072">
    <property type="entry name" value="ENZYMATIC POLYPROTEIN-RELATED"/>
    <property type="match status" value="1"/>
</dbReference>
<dbReference type="GO" id="GO:0003964">
    <property type="term" value="F:RNA-directed DNA polymerase activity"/>
    <property type="evidence" value="ECO:0007669"/>
    <property type="project" value="UniProtKB-KW"/>
</dbReference>
<dbReference type="InterPro" id="IPR041373">
    <property type="entry name" value="RT_RNaseH"/>
</dbReference>
<accession>A0AAD8T4R2</accession>
<comment type="caution">
    <text evidence="9">The sequence shown here is derived from an EMBL/GenBank/DDBJ whole genome shotgun (WGS) entry which is preliminary data.</text>
</comment>
<keyword evidence="10" id="KW-1185">Reference proteome</keyword>
<dbReference type="InterPro" id="IPR043502">
    <property type="entry name" value="DNA/RNA_pol_sf"/>
</dbReference>
<name>A0AAD8T4R2_LOLMU</name>
<evidence type="ECO:0000256" key="3">
    <source>
        <dbReference type="ARBA" id="ARBA00022722"/>
    </source>
</evidence>
<keyword evidence="4" id="KW-0255">Endonuclease</keyword>
<dbReference type="InterPro" id="IPR043128">
    <property type="entry name" value="Rev_trsase/Diguanyl_cyclase"/>
</dbReference>
<sequence length="286" mass="32465">MKSLMLKCPIHELPSNIVTNNFYARLTLHDKDLLDASCSGSFTCMKEEAKWDLLDRIQENTVGWENDKGRKSGQEEERLLGVLKKHRGAMGHTLDDLNGISPTICQHAINMEPDAKPVVEHQRRFIPKMKDMRCEEINLVLNWEKCHFIINEGIVLGHKISERAIEVDRAKVEAIEKMPCPRDVKGAVLGQRVDKKLNVIHYASKTLDAAQNNYATAEKEFLAVVFACDKFRPYIVNLKVTIHTDHAAIRGTMISTNNDKGKELPEGDLQNPKPEEEAKSEAEERK</sequence>
<keyword evidence="5" id="KW-0378">Hydrolase</keyword>
<keyword evidence="1" id="KW-0808">Transferase</keyword>
<keyword evidence="2" id="KW-0548">Nucleotidyltransferase</keyword>
<proteinExistence type="predicted"/>
<evidence type="ECO:0000256" key="7">
    <source>
        <dbReference type="SAM" id="MobiDB-lite"/>
    </source>
</evidence>
<dbReference type="SUPFAM" id="SSF56672">
    <property type="entry name" value="DNA/RNA polymerases"/>
    <property type="match status" value="1"/>
</dbReference>
<evidence type="ECO:0000256" key="6">
    <source>
        <dbReference type="ARBA" id="ARBA00022918"/>
    </source>
</evidence>
<keyword evidence="6" id="KW-0695">RNA-directed DNA polymerase</keyword>
<feature type="domain" description="Reverse transcriptase RNase H-like" evidence="8">
    <location>
        <begin position="185"/>
        <end position="257"/>
    </location>
</feature>
<dbReference type="GO" id="GO:0004519">
    <property type="term" value="F:endonuclease activity"/>
    <property type="evidence" value="ECO:0007669"/>
    <property type="project" value="UniProtKB-KW"/>
</dbReference>
<dbReference type="AlphaFoldDB" id="A0AAD8T4R2"/>
<evidence type="ECO:0000256" key="2">
    <source>
        <dbReference type="ARBA" id="ARBA00022695"/>
    </source>
</evidence>
<feature type="region of interest" description="Disordered" evidence="7">
    <location>
        <begin position="253"/>
        <end position="286"/>
    </location>
</feature>
<dbReference type="GO" id="GO:0016787">
    <property type="term" value="F:hydrolase activity"/>
    <property type="evidence" value="ECO:0007669"/>
    <property type="project" value="UniProtKB-KW"/>
</dbReference>
<evidence type="ECO:0000256" key="1">
    <source>
        <dbReference type="ARBA" id="ARBA00022679"/>
    </source>
</evidence>
<evidence type="ECO:0000256" key="5">
    <source>
        <dbReference type="ARBA" id="ARBA00022801"/>
    </source>
</evidence>
<evidence type="ECO:0000259" key="8">
    <source>
        <dbReference type="Pfam" id="PF17917"/>
    </source>
</evidence>
<organism evidence="9 10">
    <name type="scientific">Lolium multiflorum</name>
    <name type="common">Italian ryegrass</name>
    <name type="synonym">Lolium perenne subsp. multiflorum</name>
    <dbReference type="NCBI Taxonomy" id="4521"/>
    <lineage>
        <taxon>Eukaryota</taxon>
        <taxon>Viridiplantae</taxon>
        <taxon>Streptophyta</taxon>
        <taxon>Embryophyta</taxon>
        <taxon>Tracheophyta</taxon>
        <taxon>Spermatophyta</taxon>
        <taxon>Magnoliopsida</taxon>
        <taxon>Liliopsida</taxon>
        <taxon>Poales</taxon>
        <taxon>Poaceae</taxon>
        <taxon>BOP clade</taxon>
        <taxon>Pooideae</taxon>
        <taxon>Poodae</taxon>
        <taxon>Poeae</taxon>
        <taxon>Poeae Chloroplast Group 2 (Poeae type)</taxon>
        <taxon>Loliodinae</taxon>
        <taxon>Loliinae</taxon>
        <taxon>Lolium</taxon>
    </lineage>
</organism>